<evidence type="ECO:0000313" key="3">
    <source>
        <dbReference type="Proteomes" id="UP000759273"/>
    </source>
</evidence>
<sequence length="64" mass="7212">MKLKIMPMMLRRFFGFFCFFGADAPGWPVAPAVVFTPSVEIWRCCLGSMGTASFGLYQSARQRP</sequence>
<proteinExistence type="predicted"/>
<dbReference type="AlphaFoldDB" id="A0A943DAM1"/>
<dbReference type="Proteomes" id="UP000759273">
    <property type="component" value="Unassembled WGS sequence"/>
</dbReference>
<evidence type="ECO:0000256" key="1">
    <source>
        <dbReference type="SAM" id="SignalP"/>
    </source>
</evidence>
<name>A0A943DAM1_9FIRM</name>
<feature type="signal peptide" evidence="1">
    <location>
        <begin position="1"/>
        <end position="24"/>
    </location>
</feature>
<evidence type="ECO:0008006" key="4">
    <source>
        <dbReference type="Google" id="ProtNLM"/>
    </source>
</evidence>
<organism evidence="2 3">
    <name type="scientific">Subdoligranulum variabile</name>
    <dbReference type="NCBI Taxonomy" id="214851"/>
    <lineage>
        <taxon>Bacteria</taxon>
        <taxon>Bacillati</taxon>
        <taxon>Bacillota</taxon>
        <taxon>Clostridia</taxon>
        <taxon>Eubacteriales</taxon>
        <taxon>Oscillospiraceae</taxon>
        <taxon>Subdoligranulum</taxon>
    </lineage>
</organism>
<keyword evidence="1" id="KW-0732">Signal</keyword>
<feature type="chain" id="PRO_5038832738" description="Secreted protein" evidence="1">
    <location>
        <begin position="25"/>
        <end position="64"/>
    </location>
</feature>
<accession>A0A943DAM1</accession>
<comment type="caution">
    <text evidence="2">The sequence shown here is derived from an EMBL/GenBank/DDBJ whole genome shotgun (WGS) entry which is preliminary data.</text>
</comment>
<dbReference type="EMBL" id="JAGZGG010000027">
    <property type="protein sequence ID" value="MBS5333017.1"/>
    <property type="molecule type" value="Genomic_DNA"/>
</dbReference>
<reference evidence="2" key="1">
    <citation type="submission" date="2021-02" db="EMBL/GenBank/DDBJ databases">
        <title>Infant gut strain persistence is associated with maternal origin, phylogeny, and functional potential including surface adhesion and iron acquisition.</title>
        <authorList>
            <person name="Lou Y.C."/>
        </authorList>
    </citation>
    <scope>NUCLEOTIDE SEQUENCE</scope>
    <source>
        <strain evidence="2">L3_101_000M1_dasL3_101_000M1_concoct_87</strain>
    </source>
</reference>
<evidence type="ECO:0000313" key="2">
    <source>
        <dbReference type="EMBL" id="MBS5333017.1"/>
    </source>
</evidence>
<gene>
    <name evidence="2" type="ORF">KHY36_10875</name>
</gene>
<protein>
    <recommendedName>
        <fullName evidence="4">Secreted protein</fullName>
    </recommendedName>
</protein>